<dbReference type="GO" id="GO:0004497">
    <property type="term" value="F:monooxygenase activity"/>
    <property type="evidence" value="ECO:0007669"/>
    <property type="project" value="UniProtKB-KW"/>
</dbReference>
<comment type="cofactor">
    <cofactor evidence="1">
        <name>FAD</name>
        <dbReference type="ChEBI" id="CHEBI:57692"/>
    </cofactor>
</comment>
<dbReference type="InterPro" id="IPR050641">
    <property type="entry name" value="RIFMO-like"/>
</dbReference>
<dbReference type="Proteomes" id="UP000746503">
    <property type="component" value="Unassembled WGS sequence"/>
</dbReference>
<dbReference type="PANTHER" id="PTHR43004">
    <property type="entry name" value="TRK SYSTEM POTASSIUM UPTAKE PROTEIN"/>
    <property type="match status" value="1"/>
</dbReference>
<dbReference type="Gene3D" id="3.50.50.60">
    <property type="entry name" value="FAD/NAD(P)-binding domain"/>
    <property type="match status" value="1"/>
</dbReference>
<dbReference type="PANTHER" id="PTHR43004:SF19">
    <property type="entry name" value="BINDING MONOOXYGENASE, PUTATIVE (JCVI)-RELATED"/>
    <property type="match status" value="1"/>
</dbReference>
<gene>
    <name evidence="5" type="ORF">HCJ92_15945</name>
</gene>
<organism evidence="5 6">
    <name type="scientific">Streptomyces spiramenti</name>
    <dbReference type="NCBI Taxonomy" id="2720606"/>
    <lineage>
        <taxon>Bacteria</taxon>
        <taxon>Bacillati</taxon>
        <taxon>Actinomycetota</taxon>
        <taxon>Actinomycetes</taxon>
        <taxon>Kitasatosporales</taxon>
        <taxon>Streptomycetaceae</taxon>
        <taxon>Streptomyces</taxon>
    </lineage>
</organism>
<dbReference type="PRINTS" id="PR00420">
    <property type="entry name" value="RNGMNOXGNASE"/>
</dbReference>
<reference evidence="5 6" key="1">
    <citation type="submission" date="2020-03" db="EMBL/GenBank/DDBJ databases">
        <title>Draft genome of Streptomyces sp. ventii, isolated from the Axial Seamount in the Pacific Ocean, and resequencing of the two type strains Streptomyces lonarensis strain NCL 716 and Streptomyces bohaiensis strain 11A07.</title>
        <authorList>
            <person name="Loughran R.M."/>
            <person name="Pfannmuller K.M."/>
            <person name="Wasson B.J."/>
            <person name="Deadmond M.C."/>
            <person name="Paddock B.E."/>
            <person name="Koyack M.J."/>
            <person name="Gallegos D.A."/>
            <person name="Mitchell E.A."/>
            <person name="Ushijima B."/>
            <person name="Saw J.H."/>
            <person name="Mcphail K.L."/>
            <person name="Videau P."/>
        </authorList>
    </citation>
    <scope>NUCLEOTIDE SEQUENCE [LARGE SCALE GENOMIC DNA]</scope>
    <source>
        <strain evidence="6">5675061</strain>
    </source>
</reference>
<evidence type="ECO:0000256" key="3">
    <source>
        <dbReference type="ARBA" id="ARBA00022827"/>
    </source>
</evidence>
<evidence type="ECO:0000313" key="6">
    <source>
        <dbReference type="Proteomes" id="UP000746503"/>
    </source>
</evidence>
<accession>A0ABX1AN93</accession>
<dbReference type="InterPro" id="IPR002938">
    <property type="entry name" value="FAD-bd"/>
</dbReference>
<name>A0ABX1AN93_9ACTN</name>
<keyword evidence="6" id="KW-1185">Reference proteome</keyword>
<dbReference type="Pfam" id="PF01494">
    <property type="entry name" value="FAD_binding_3"/>
    <property type="match status" value="1"/>
</dbReference>
<evidence type="ECO:0000259" key="4">
    <source>
        <dbReference type="Pfam" id="PF01494"/>
    </source>
</evidence>
<protein>
    <submittedName>
        <fullName evidence="5">Monooxygenase</fullName>
    </submittedName>
</protein>
<keyword evidence="3" id="KW-0274">FAD</keyword>
<evidence type="ECO:0000313" key="5">
    <source>
        <dbReference type="EMBL" id="NJP67750.1"/>
    </source>
</evidence>
<dbReference type="SUPFAM" id="SSF51905">
    <property type="entry name" value="FAD/NAD(P)-binding domain"/>
    <property type="match status" value="1"/>
</dbReference>
<keyword evidence="2" id="KW-0285">Flavoprotein</keyword>
<proteinExistence type="predicted"/>
<keyword evidence="5" id="KW-0560">Oxidoreductase</keyword>
<keyword evidence="5" id="KW-0503">Monooxygenase</keyword>
<dbReference type="RefSeq" id="WP_167934267.1">
    <property type="nucleotide sequence ID" value="NZ_JAAVJB010000137.1"/>
</dbReference>
<evidence type="ECO:0000256" key="1">
    <source>
        <dbReference type="ARBA" id="ARBA00001974"/>
    </source>
</evidence>
<dbReference type="EMBL" id="JAAVJB010000137">
    <property type="protein sequence ID" value="NJP67750.1"/>
    <property type="molecule type" value="Genomic_DNA"/>
</dbReference>
<evidence type="ECO:0000256" key="2">
    <source>
        <dbReference type="ARBA" id="ARBA00022630"/>
    </source>
</evidence>
<sequence length="527" mass="56253">MLPVIIVGAGPTGLALALALARQGVPTHVLEPGDGRVDQRPARSCVLPPDVAHWAGLPGAADRATRWQAWRTTLRGRTREHVEYSPEAAPTHLPLDALEHALRLAAAGRRLIRIDTRSRLSGVEQTGHGVTAYVYRGDRDAGAGREEKVAGSHLVGCDGARSTVRKLLRVPFAGRTSVERHAVAALRAELPDVGVAALHRALPAAHAPVDEVVLRPLGAQRWRLDWPLPTGEELVTPEALLDLVNRTLAAWHDGDIPPYDLLDTGVYLCHQRLARHWRDGRIFLAGDAAHLLGALGTQQTAEGLRDADNLAWKLALDWHHGDADTLLDTYEAERRGAVGARLRAVDQALPLVRGRGGIGALLPGREHSRLTLLADAPLGRGALGEPGAYPQTRSRYGVGVATEPGDVIDDIRVTALNGDRGRLHDLLGGPHLLVLTAPGAGIWDARHWLSAGLMPELAGVVRRLPVEAELLVADSYPGAPAHTLLVVRPDGRLAAALPGSAISELVRYADTLRGPAPDQPPAVAGRN</sequence>
<comment type="caution">
    <text evidence="5">The sequence shown here is derived from an EMBL/GenBank/DDBJ whole genome shotgun (WGS) entry which is preliminary data.</text>
</comment>
<feature type="domain" description="FAD-binding" evidence="4">
    <location>
        <begin position="2"/>
        <end position="338"/>
    </location>
</feature>
<dbReference type="InterPro" id="IPR036188">
    <property type="entry name" value="FAD/NAD-bd_sf"/>
</dbReference>
<dbReference type="Gene3D" id="3.30.70.2450">
    <property type="match status" value="1"/>
</dbReference>